<sequence length="177" mass="18345">MSEAAASAEVTHAHPEGVAGAVAVAIAAALSATEPQLCGAEFLERVADRMSEGAVRDKLRQAAGIDDSGTAAGELGVGHDTSAVDTVPFGLWVVAHHGHDFADACWTAVAAGGDIDTTCAIIGGILGARATSDGLPLDWLERCEPLPEWAITHRVAVVQEVEWWCAREDSNLRPPAS</sequence>
<dbReference type="PANTHER" id="PTHR16222:SF12">
    <property type="entry name" value="ADP-RIBOSYLGLYCOHYDROLASE-RELATED"/>
    <property type="match status" value="1"/>
</dbReference>
<evidence type="ECO:0000313" key="1">
    <source>
        <dbReference type="EMBL" id="MBL1078821.1"/>
    </source>
</evidence>
<dbReference type="Pfam" id="PF03747">
    <property type="entry name" value="ADP_ribosyl_GH"/>
    <property type="match status" value="1"/>
</dbReference>
<name>A0ABS1ME24_9NOCA</name>
<dbReference type="RefSeq" id="WP_201954863.1">
    <property type="nucleotide sequence ID" value="NZ_JAERRJ010000013.1"/>
</dbReference>
<proteinExistence type="predicted"/>
<dbReference type="Proteomes" id="UP000602198">
    <property type="component" value="Unassembled WGS sequence"/>
</dbReference>
<organism evidence="1 2">
    <name type="scientific">Nocardia acididurans</name>
    <dbReference type="NCBI Taxonomy" id="2802282"/>
    <lineage>
        <taxon>Bacteria</taxon>
        <taxon>Bacillati</taxon>
        <taxon>Actinomycetota</taxon>
        <taxon>Actinomycetes</taxon>
        <taxon>Mycobacteriales</taxon>
        <taxon>Nocardiaceae</taxon>
        <taxon>Nocardia</taxon>
    </lineage>
</organism>
<accession>A0ABS1ME24</accession>
<keyword evidence="2" id="KW-1185">Reference proteome</keyword>
<dbReference type="InterPro" id="IPR005502">
    <property type="entry name" value="Ribosyl_crysJ1"/>
</dbReference>
<dbReference type="Gene3D" id="1.10.4080.10">
    <property type="entry name" value="ADP-ribosylation/Crystallin J1"/>
    <property type="match status" value="1"/>
</dbReference>
<dbReference type="PANTHER" id="PTHR16222">
    <property type="entry name" value="ADP-RIBOSYLGLYCOHYDROLASE"/>
    <property type="match status" value="1"/>
</dbReference>
<evidence type="ECO:0000313" key="2">
    <source>
        <dbReference type="Proteomes" id="UP000602198"/>
    </source>
</evidence>
<gene>
    <name evidence="1" type="ORF">JK358_30895</name>
</gene>
<dbReference type="EMBL" id="JAERRJ010000013">
    <property type="protein sequence ID" value="MBL1078821.1"/>
    <property type="molecule type" value="Genomic_DNA"/>
</dbReference>
<reference evidence="1 2" key="1">
    <citation type="submission" date="2021-01" db="EMBL/GenBank/DDBJ databases">
        <title>WGS of actinomycetes isolated from Thailand.</title>
        <authorList>
            <person name="Thawai C."/>
        </authorList>
    </citation>
    <scope>NUCLEOTIDE SEQUENCE [LARGE SCALE GENOMIC DNA]</scope>
    <source>
        <strain evidence="1 2">LPG 2</strain>
    </source>
</reference>
<dbReference type="SUPFAM" id="SSF101478">
    <property type="entry name" value="ADP-ribosylglycohydrolase"/>
    <property type="match status" value="1"/>
</dbReference>
<dbReference type="InterPro" id="IPR050792">
    <property type="entry name" value="ADP-ribosylglycohydrolase"/>
</dbReference>
<dbReference type="InterPro" id="IPR036705">
    <property type="entry name" value="Ribosyl_crysJ1_sf"/>
</dbReference>
<protein>
    <submittedName>
        <fullName evidence="1">ADP-ribosylglycohydrolase family protein</fullName>
    </submittedName>
</protein>
<comment type="caution">
    <text evidence="1">The sequence shown here is derived from an EMBL/GenBank/DDBJ whole genome shotgun (WGS) entry which is preliminary data.</text>
</comment>